<organism evidence="8 9">
    <name type="scientific">Piloderma croceum (strain F 1598)</name>
    <dbReference type="NCBI Taxonomy" id="765440"/>
    <lineage>
        <taxon>Eukaryota</taxon>
        <taxon>Fungi</taxon>
        <taxon>Dikarya</taxon>
        <taxon>Basidiomycota</taxon>
        <taxon>Agaricomycotina</taxon>
        <taxon>Agaricomycetes</taxon>
        <taxon>Agaricomycetidae</taxon>
        <taxon>Atheliales</taxon>
        <taxon>Atheliaceae</taxon>
        <taxon>Piloderma</taxon>
    </lineage>
</organism>
<keyword evidence="3 5" id="KW-0819">tRNA processing</keyword>
<dbReference type="CDD" id="cd01764">
    <property type="entry name" value="Ubl_Urm1"/>
    <property type="match status" value="1"/>
</dbReference>
<dbReference type="FunCoup" id="A0A0C3CRB7">
    <property type="interactions" value="382"/>
</dbReference>
<comment type="pathway">
    <text evidence="5 6">tRNA modification; 5-methoxycarbonylmethyl-2-thiouridine-tRNA biosynthesis.</text>
</comment>
<dbReference type="InterPro" id="IPR012675">
    <property type="entry name" value="Beta-grasp_dom_sf"/>
</dbReference>
<dbReference type="HAMAP" id="MF_03048">
    <property type="entry name" value="Urm1"/>
    <property type="match status" value="1"/>
</dbReference>
<reference evidence="9" key="2">
    <citation type="submission" date="2015-01" db="EMBL/GenBank/DDBJ databases">
        <title>Evolutionary Origins and Diversification of the Mycorrhizal Mutualists.</title>
        <authorList>
            <consortium name="DOE Joint Genome Institute"/>
            <consortium name="Mycorrhizal Genomics Consortium"/>
            <person name="Kohler A."/>
            <person name="Kuo A."/>
            <person name="Nagy L.G."/>
            <person name="Floudas D."/>
            <person name="Copeland A."/>
            <person name="Barry K.W."/>
            <person name="Cichocki N."/>
            <person name="Veneault-Fourrey C."/>
            <person name="LaButti K."/>
            <person name="Lindquist E.A."/>
            <person name="Lipzen A."/>
            <person name="Lundell T."/>
            <person name="Morin E."/>
            <person name="Murat C."/>
            <person name="Riley R."/>
            <person name="Ohm R."/>
            <person name="Sun H."/>
            <person name="Tunlid A."/>
            <person name="Henrissat B."/>
            <person name="Grigoriev I.V."/>
            <person name="Hibbett D.S."/>
            <person name="Martin F."/>
        </authorList>
    </citation>
    <scope>NUCLEOTIDE SEQUENCE [LARGE SCALE GENOMIC DNA]</scope>
    <source>
        <strain evidence="9">F 1598</strain>
    </source>
</reference>
<accession>A0A0C3CRB7</accession>
<dbReference type="InParanoid" id="A0A0C3CRB7"/>
<feature type="cross-link" description="Glycyl lysine isopeptide (Gly-Lys) (interchain with K-? in acceptor proteins)" evidence="5">
    <location>
        <position position="135"/>
    </location>
</feature>
<keyword evidence="9" id="KW-1185">Reference proteome</keyword>
<dbReference type="OrthoDB" id="10248987at2759"/>
<dbReference type="AlphaFoldDB" id="A0A0C3CRB7"/>
<keyword evidence="2 5" id="KW-1017">Isopeptide bond</keyword>
<dbReference type="GO" id="GO:0032447">
    <property type="term" value="P:protein urmylation"/>
    <property type="evidence" value="ECO:0007669"/>
    <property type="project" value="UniProtKB-UniRule"/>
</dbReference>
<dbReference type="InterPro" id="IPR015221">
    <property type="entry name" value="Urm1"/>
</dbReference>
<dbReference type="Pfam" id="PF09138">
    <property type="entry name" value="Urm1"/>
    <property type="match status" value="1"/>
</dbReference>
<dbReference type="STRING" id="765440.A0A0C3CRB7"/>
<reference evidence="8 9" key="1">
    <citation type="submission" date="2014-04" db="EMBL/GenBank/DDBJ databases">
        <authorList>
            <consortium name="DOE Joint Genome Institute"/>
            <person name="Kuo A."/>
            <person name="Tarkka M."/>
            <person name="Buscot F."/>
            <person name="Kohler A."/>
            <person name="Nagy L.G."/>
            <person name="Floudas D."/>
            <person name="Copeland A."/>
            <person name="Barry K.W."/>
            <person name="Cichocki N."/>
            <person name="Veneault-Fourrey C."/>
            <person name="LaButti K."/>
            <person name="Lindquist E.A."/>
            <person name="Lipzen A."/>
            <person name="Lundell T."/>
            <person name="Morin E."/>
            <person name="Murat C."/>
            <person name="Sun H."/>
            <person name="Tunlid A."/>
            <person name="Henrissat B."/>
            <person name="Grigoriev I.V."/>
            <person name="Hibbett D.S."/>
            <person name="Martin F."/>
            <person name="Nordberg H.P."/>
            <person name="Cantor M.N."/>
            <person name="Hua S.X."/>
        </authorList>
    </citation>
    <scope>NUCLEOTIDE SEQUENCE [LARGE SCALE GENOMIC DNA]</scope>
    <source>
        <strain evidence="8 9">F 1598</strain>
    </source>
</reference>
<comment type="similarity">
    <text evidence="5 6">Belongs to the URM1 family.</text>
</comment>
<dbReference type="Proteomes" id="UP000054166">
    <property type="component" value="Unassembled WGS sequence"/>
</dbReference>
<comment type="function">
    <text evidence="5">Acts as a sulfur carrier required for 2-thiolation of mcm(5)S(2)U at tRNA wobble positions of cytosolic tRNA(Lys), tRNA(Glu) and tRNA(Gln). Serves as sulfur donor in tRNA 2-thiolation reaction by being thiocarboxylated (-COSH) at its C-terminus by the MOCS3 homolog UBA4. The sulfur is then transferred to tRNA to form 2-thiolation of mcm(5)S(2)U. Prior mcm(5) tRNA modification by the elongator complex is required for 2-thiolation. Also acts as a ubiquitin-like protein (UBL) that is covalently conjugated via an isopeptide bond to lysine residues of target proteins such as AHP1. The thiocarboxylated form serves as substrate for conjugation and oxidative stress specifically induces the formation of UBL-protein conjugates.</text>
</comment>
<dbReference type="HOGENOM" id="CLU_148208_0_0_1"/>
<feature type="modified residue" description="1-thioglycine" evidence="5">
    <location>
        <position position="135"/>
    </location>
</feature>
<protein>
    <recommendedName>
        <fullName evidence="5 6">Ubiquitin-related modifier 1</fullName>
    </recommendedName>
</protein>
<dbReference type="Gene3D" id="3.10.20.30">
    <property type="match status" value="1"/>
</dbReference>
<dbReference type="EMBL" id="KN832970">
    <property type="protein sequence ID" value="KIM92197.1"/>
    <property type="molecule type" value="Genomic_DNA"/>
</dbReference>
<keyword evidence="4 5" id="KW-0833">Ubl conjugation pathway</keyword>
<dbReference type="UniPathway" id="UPA00988"/>
<evidence type="ECO:0000256" key="6">
    <source>
        <dbReference type="RuleBase" id="RU361182"/>
    </source>
</evidence>
<dbReference type="GO" id="GO:0002098">
    <property type="term" value="P:tRNA wobble uridine modification"/>
    <property type="evidence" value="ECO:0007669"/>
    <property type="project" value="UniProtKB-UniRule"/>
</dbReference>
<keyword evidence="1 5" id="KW-0963">Cytoplasm</keyword>
<dbReference type="PIRSF" id="PIRSF037379">
    <property type="entry name" value="Ubiquitin-related_modifier_1"/>
    <property type="match status" value="1"/>
</dbReference>
<proteinExistence type="inferred from homology"/>
<name>A0A0C3CRB7_PILCF</name>
<evidence type="ECO:0000256" key="4">
    <source>
        <dbReference type="ARBA" id="ARBA00022786"/>
    </source>
</evidence>
<dbReference type="SUPFAM" id="SSF54285">
    <property type="entry name" value="MoaD/ThiS"/>
    <property type="match status" value="1"/>
</dbReference>
<evidence type="ECO:0000256" key="1">
    <source>
        <dbReference type="ARBA" id="ARBA00022490"/>
    </source>
</evidence>
<dbReference type="InterPro" id="IPR016155">
    <property type="entry name" value="Mopterin_synth/thiamin_S_b"/>
</dbReference>
<evidence type="ECO:0000256" key="7">
    <source>
        <dbReference type="SAM" id="MobiDB-lite"/>
    </source>
</evidence>
<evidence type="ECO:0000256" key="3">
    <source>
        <dbReference type="ARBA" id="ARBA00022694"/>
    </source>
</evidence>
<gene>
    <name evidence="5" type="primary">URM1</name>
    <name evidence="8" type="ORF">PILCRDRAFT_810207</name>
</gene>
<evidence type="ECO:0000313" key="8">
    <source>
        <dbReference type="EMBL" id="KIM92197.1"/>
    </source>
</evidence>
<feature type="compositionally biased region" description="Polar residues" evidence="7">
    <location>
        <begin position="55"/>
        <end position="64"/>
    </location>
</feature>
<comment type="subcellular location">
    <subcellularLocation>
        <location evidence="5 6">Cytoplasm</location>
    </subcellularLocation>
</comment>
<dbReference type="GO" id="GO:0005829">
    <property type="term" value="C:cytosol"/>
    <property type="evidence" value="ECO:0007669"/>
    <property type="project" value="UniProtKB-UniRule"/>
</dbReference>
<comment type="PTM">
    <text evidence="5">C-terminal thiocarboxylation occurs in 2 steps, it is first acyl-adenylated (-COAMP) via the hesA/moeB/thiF part of UBA4, then thiocarboxylated (-COSH) via the rhodanese domain of UBA4.</text>
</comment>
<evidence type="ECO:0000313" key="9">
    <source>
        <dbReference type="Proteomes" id="UP000054166"/>
    </source>
</evidence>
<sequence length="135" mass="14926">MSTLLLSLKIEFSGGLELLFSNQRSHRVQIPSIVPIDNSTSPSAAVPASDISMDLPTSPQSTDTGKTKAADITYLMYYLRDHLLKERVELFMEGGTVRPGILVLINDTDWELEGEGEYILKDRDEVVFISTLHGG</sequence>
<evidence type="ECO:0000256" key="5">
    <source>
        <dbReference type="HAMAP-Rule" id="MF_03048"/>
    </source>
</evidence>
<dbReference type="GO" id="GO:0034227">
    <property type="term" value="P:tRNA thio-modification"/>
    <property type="evidence" value="ECO:0007669"/>
    <property type="project" value="UniProtKB-UniRule"/>
</dbReference>
<dbReference type="PANTHER" id="PTHR14986">
    <property type="entry name" value="RURM1 PROTEIN"/>
    <property type="match status" value="1"/>
</dbReference>
<feature type="region of interest" description="Disordered" evidence="7">
    <location>
        <begin position="40"/>
        <end position="64"/>
    </location>
</feature>
<evidence type="ECO:0000256" key="2">
    <source>
        <dbReference type="ARBA" id="ARBA00022499"/>
    </source>
</evidence>